<proteinExistence type="predicted"/>
<reference evidence="8 9" key="1">
    <citation type="submission" date="2021-08" db="EMBL/GenBank/DDBJ databases">
        <title>Draft genome sequence of Spirulina subsalsa with high tolerance to salinity and hype-accumulation of phycocyanin.</title>
        <authorList>
            <person name="Pei H."/>
            <person name="Jiang L."/>
        </authorList>
    </citation>
    <scope>NUCLEOTIDE SEQUENCE [LARGE SCALE GENOMIC DNA]</scope>
    <source>
        <strain evidence="8 9">FACHB-351</strain>
    </source>
</reference>
<feature type="domain" description="Helicase ATP-binding" evidence="6">
    <location>
        <begin position="180"/>
        <end position="329"/>
    </location>
</feature>
<feature type="domain" description="Helicase C-terminal" evidence="7">
    <location>
        <begin position="582"/>
        <end position="732"/>
    </location>
</feature>
<dbReference type="SUPFAM" id="SSF52540">
    <property type="entry name" value="P-loop containing nucleoside triphosphate hydrolases"/>
    <property type="match status" value="2"/>
</dbReference>
<keyword evidence="5" id="KW-0175">Coiled coil</keyword>
<accession>A0ABT3L3E3</accession>
<dbReference type="InterPro" id="IPR038718">
    <property type="entry name" value="SNF2-like_sf"/>
</dbReference>
<keyword evidence="4" id="KW-0067">ATP-binding</keyword>
<feature type="coiled-coil region" evidence="5">
    <location>
        <begin position="767"/>
        <end position="801"/>
    </location>
</feature>
<dbReference type="InterPro" id="IPR027417">
    <property type="entry name" value="P-loop_NTPase"/>
</dbReference>
<dbReference type="NCBIfam" id="NF041062">
    <property type="entry name" value="DpdE"/>
    <property type="match status" value="1"/>
</dbReference>
<sequence length="1128" mass="131299">MSKELNDIKASGDLRCGVLVRSHTNHLGIGKILTQSDSQVEVEYFCSVGNRIHKTLPVKDLHRVKLEPQTRCYIWTEAQNRWRMGRIFARDDNRPIYQVDLPDGQTQSFPESEIYVRCNRPIADPIDILAMKGNDTPYFHDRRFPFVQSLIEQRAVSRGMTGLFSANIALYPHQVEVIRRVLEDPIQRYLLADEVGLGKTIEAGAILRQYLLDEPQGRGMILVPEHLVEQWRQELEEKFYLSDFGDRIEILAVNRWHQIDLRGNLDFLILDEAHHIASLATASDRTQKQCFEVCKTLAHQAKRLLLLSATPVLNHEQDFLAMLHLLDPKTYRLDDLAGFRERVQKRQEIGRILLSFKEGAKPYSLKINLKKLKGLFAEDRYLIDQAEALEAKLQGEMDSPENRDRLVGLIRNHISDTYRLHRRMLRNRRESIEDVIFDRNPILSAEYDLDERTPRIHELLDEWRMIAPSELAYQRLFLLLFRASSTWLGIFQQVIESRLTGVAVPTLNSDFSAEDLHRLTHTPHFAGETEILEAFLELVREPSEEGDRLQLLIMILLQELSKRLKIPPYGSPGERTKRVQQLIASPLIKLPMGKIVVFTSFTQVCHQIMRVLREAFGKQAIAAHYLGQSSQESKANIKQFCNHSQCLILVCDRSGEEGRNLQMANWAIHFDLPGSPNQLEQRIGRIDRIGSQREIKFSVLTGPELADSFQEVWYQILKEGFGIFHSSIASLQFYVDEKLPRLERLLFELEPSSLFEQIPQIQEEIELEKTKVEEQNALDEIDALNENAAQYFQQLDEYDAQHHNLMRATESWLRDTLQFKQSNWQNLSGLRTYKPTRNTLISTRDILDRFGHCLQEPGTYNRRLANQHQKHHVRLYRIGEPLIDALNDYIHWDDRGQAFAMWRYDLTWDESEGMEWFGFRFNYEIETDLEAAQMILKNQPGNRANFQALKRLADALFPPQLETVFLDARFEPMSGVEDPKVLEILQRPYDKRQNNGSRDYNLGKQKLPILDQFIDSSQWANFCRQARTQSEAFLREQPEFMALCDRFFETAQRKLDHRVDQIRLRLNRLSESQDGIHQILEQELARESALSQALLSGIYNPRMRLDSVGFFIIAGYPPSVEFKEEDEP</sequence>
<evidence type="ECO:0000259" key="6">
    <source>
        <dbReference type="PROSITE" id="PS51192"/>
    </source>
</evidence>
<dbReference type="PANTHER" id="PTHR45766:SF6">
    <property type="entry name" value="SWI_SNF-RELATED MATRIX-ASSOCIATED ACTIN-DEPENDENT REGULATOR OF CHROMATIN SUBFAMILY A-LIKE PROTEIN 1"/>
    <property type="match status" value="1"/>
</dbReference>
<evidence type="ECO:0000313" key="9">
    <source>
        <dbReference type="Proteomes" id="UP001526426"/>
    </source>
</evidence>
<gene>
    <name evidence="8" type="ORF">K4A83_07015</name>
</gene>
<evidence type="ECO:0000256" key="1">
    <source>
        <dbReference type="ARBA" id="ARBA00022741"/>
    </source>
</evidence>
<keyword evidence="3" id="KW-0347">Helicase</keyword>
<dbReference type="PANTHER" id="PTHR45766">
    <property type="entry name" value="DNA ANNEALING HELICASE AND ENDONUCLEASE ZRANB3 FAMILY MEMBER"/>
    <property type="match status" value="1"/>
</dbReference>
<name>A0ABT3L3E3_9CYAN</name>
<evidence type="ECO:0000313" key="8">
    <source>
        <dbReference type="EMBL" id="MCW6036022.1"/>
    </source>
</evidence>
<evidence type="ECO:0000256" key="3">
    <source>
        <dbReference type="ARBA" id="ARBA00022806"/>
    </source>
</evidence>
<dbReference type="Proteomes" id="UP001526426">
    <property type="component" value="Unassembled WGS sequence"/>
</dbReference>
<dbReference type="SMART" id="SM00487">
    <property type="entry name" value="DEXDc"/>
    <property type="match status" value="1"/>
</dbReference>
<dbReference type="InterPro" id="IPR014001">
    <property type="entry name" value="Helicase_ATP-bd"/>
</dbReference>
<organism evidence="8 9">
    <name type="scientific">Spirulina subsalsa FACHB-351</name>
    <dbReference type="NCBI Taxonomy" id="234711"/>
    <lineage>
        <taxon>Bacteria</taxon>
        <taxon>Bacillati</taxon>
        <taxon>Cyanobacteriota</taxon>
        <taxon>Cyanophyceae</taxon>
        <taxon>Spirulinales</taxon>
        <taxon>Spirulinaceae</taxon>
        <taxon>Spirulina</taxon>
    </lineage>
</organism>
<dbReference type="Gene3D" id="3.40.50.10810">
    <property type="entry name" value="Tandem AAA-ATPase domain"/>
    <property type="match status" value="2"/>
</dbReference>
<comment type="caution">
    <text evidence="8">The sequence shown here is derived from an EMBL/GenBank/DDBJ whole genome shotgun (WGS) entry which is preliminary data.</text>
</comment>
<evidence type="ECO:0000259" key="7">
    <source>
        <dbReference type="PROSITE" id="PS51194"/>
    </source>
</evidence>
<evidence type="ECO:0000256" key="4">
    <source>
        <dbReference type="ARBA" id="ARBA00022840"/>
    </source>
</evidence>
<dbReference type="CDD" id="cd18011">
    <property type="entry name" value="DEXDc_RapA"/>
    <property type="match status" value="1"/>
</dbReference>
<dbReference type="CDD" id="cd18793">
    <property type="entry name" value="SF2_C_SNF"/>
    <property type="match status" value="1"/>
</dbReference>
<keyword evidence="2" id="KW-0378">Hydrolase</keyword>
<dbReference type="Pfam" id="PF00176">
    <property type="entry name" value="SNF2-rel_dom"/>
    <property type="match status" value="2"/>
</dbReference>
<dbReference type="SMART" id="SM00490">
    <property type="entry name" value="HELICc"/>
    <property type="match status" value="1"/>
</dbReference>
<dbReference type="PROSITE" id="PS51194">
    <property type="entry name" value="HELICASE_CTER"/>
    <property type="match status" value="1"/>
</dbReference>
<evidence type="ECO:0000256" key="2">
    <source>
        <dbReference type="ARBA" id="ARBA00022801"/>
    </source>
</evidence>
<dbReference type="InterPro" id="IPR000330">
    <property type="entry name" value="SNF2_N"/>
</dbReference>
<dbReference type="InterPro" id="IPR001650">
    <property type="entry name" value="Helicase_C-like"/>
</dbReference>
<evidence type="ECO:0000256" key="5">
    <source>
        <dbReference type="SAM" id="Coils"/>
    </source>
</evidence>
<dbReference type="PROSITE" id="PS51192">
    <property type="entry name" value="HELICASE_ATP_BIND_1"/>
    <property type="match status" value="1"/>
</dbReference>
<dbReference type="InterPro" id="IPR049730">
    <property type="entry name" value="SNF2/RAD54-like_C"/>
</dbReference>
<dbReference type="InterPro" id="IPR057342">
    <property type="entry name" value="DEXDc_RapA"/>
</dbReference>
<dbReference type="Pfam" id="PF00271">
    <property type="entry name" value="Helicase_C"/>
    <property type="match status" value="1"/>
</dbReference>
<dbReference type="Gene3D" id="3.40.50.300">
    <property type="entry name" value="P-loop containing nucleotide triphosphate hydrolases"/>
    <property type="match status" value="1"/>
</dbReference>
<dbReference type="RefSeq" id="WP_265263757.1">
    <property type="nucleotide sequence ID" value="NZ_JAIHOM010000026.1"/>
</dbReference>
<keyword evidence="9" id="KW-1185">Reference proteome</keyword>
<keyword evidence="1" id="KW-0547">Nucleotide-binding</keyword>
<dbReference type="EMBL" id="JAIHOM010000026">
    <property type="protein sequence ID" value="MCW6036022.1"/>
    <property type="molecule type" value="Genomic_DNA"/>
</dbReference>
<protein>
    <submittedName>
        <fullName evidence="8">Uncharacterized protein</fullName>
    </submittedName>
</protein>